<reference evidence="3" key="1">
    <citation type="submission" date="2016-07" db="EMBL/GenBank/DDBJ databases">
        <authorList>
            <person name="Jaenicke Sebastian"/>
        </authorList>
    </citation>
    <scope>NUCLEOTIDE SEQUENCE [LARGE SCALE GENOMIC DNA]</scope>
</reference>
<dbReference type="EMBL" id="LT604072">
    <property type="protein sequence ID" value="SCB05213.1"/>
    <property type="molecule type" value="Genomic_DNA"/>
</dbReference>
<evidence type="ECO:0000313" key="2">
    <source>
        <dbReference type="EMBL" id="SCB05213.1"/>
    </source>
</evidence>
<dbReference type="Proteomes" id="UP000093071">
    <property type="component" value="Chromosome I"/>
</dbReference>
<evidence type="ECO:0000256" key="1">
    <source>
        <dbReference type="SAM" id="MobiDB-lite"/>
    </source>
</evidence>
<feature type="compositionally biased region" description="Polar residues" evidence="1">
    <location>
        <begin position="18"/>
        <end position="37"/>
    </location>
</feature>
<organism evidence="2 3">
    <name type="scientific">Xanthomonas translucens pv. translucens DSM 18974</name>
    <dbReference type="NCBI Taxonomy" id="1261556"/>
    <lineage>
        <taxon>Bacteria</taxon>
        <taxon>Pseudomonadati</taxon>
        <taxon>Pseudomonadota</taxon>
        <taxon>Gammaproteobacteria</taxon>
        <taxon>Lysobacterales</taxon>
        <taxon>Lysobacteraceae</taxon>
        <taxon>Xanthomonas</taxon>
        <taxon>Xanthomonas translucens group</taxon>
    </lineage>
</organism>
<proteinExistence type="predicted"/>
<evidence type="ECO:0000313" key="3">
    <source>
        <dbReference type="Proteomes" id="UP000093071"/>
    </source>
</evidence>
<sequence length="37" mass="4008">MATRHHWQVSHSPAPLATTHSKSGNKQKNTDGAQRAA</sequence>
<gene>
    <name evidence="2" type="ORF">BN444_00734</name>
</gene>
<feature type="region of interest" description="Disordered" evidence="1">
    <location>
        <begin position="1"/>
        <end position="37"/>
    </location>
</feature>
<protein>
    <submittedName>
        <fullName evidence="2">Uncharacterized protein</fullName>
    </submittedName>
</protein>
<dbReference type="AlphaFoldDB" id="A0A1C3TPR1"/>
<name>A0A1C3TPR1_XANCT</name>
<accession>A0A1C3TPR1</accession>